<dbReference type="RefSeq" id="WP_007066231.1">
    <property type="nucleotide sequence ID" value="NZ_DS022272.1"/>
</dbReference>
<evidence type="ECO:0000313" key="2">
    <source>
        <dbReference type="Proteomes" id="UP000004310"/>
    </source>
</evidence>
<dbReference type="STRING" id="217511.GCA_001463845_01645"/>
<gene>
    <name evidence="1" type="ORF">FP2506_05441</name>
</gene>
<dbReference type="SUPFAM" id="SSF88723">
    <property type="entry name" value="PIN domain-like"/>
    <property type="match status" value="1"/>
</dbReference>
<reference evidence="1 2" key="1">
    <citation type="journal article" date="2010" name="J. Bacteriol.">
        <title>Genome sequence of Fulvimarina pelagi HTCC2506T, a Mn(II)-oxidizing alphaproteobacterium possessing an aerobic anoxygenic photosynthetic gene cluster and Xanthorhodopsin.</title>
        <authorList>
            <person name="Kang I."/>
            <person name="Oh H.M."/>
            <person name="Lim S.I."/>
            <person name="Ferriera S."/>
            <person name="Giovannoni S.J."/>
            <person name="Cho J.C."/>
        </authorList>
    </citation>
    <scope>NUCLEOTIDE SEQUENCE [LARGE SCALE GENOMIC DNA]</scope>
    <source>
        <strain evidence="1 2">HTCC2506</strain>
    </source>
</reference>
<evidence type="ECO:0000313" key="1">
    <source>
        <dbReference type="EMBL" id="EAU42256.1"/>
    </source>
</evidence>
<keyword evidence="2" id="KW-1185">Reference proteome</keyword>
<dbReference type="HOGENOM" id="CLU_2046252_0_0_5"/>
<dbReference type="Proteomes" id="UP000004310">
    <property type="component" value="Unassembled WGS sequence"/>
</dbReference>
<dbReference type="InterPro" id="IPR029060">
    <property type="entry name" value="PIN-like_dom_sf"/>
</dbReference>
<comment type="caution">
    <text evidence="1">The sequence shown here is derived from an EMBL/GenBank/DDBJ whole genome shotgun (WGS) entry which is preliminary data.</text>
</comment>
<accession>Q0G7V8</accession>
<dbReference type="eggNOG" id="COG1487">
    <property type="taxonomic scope" value="Bacteria"/>
</dbReference>
<dbReference type="Gene3D" id="3.40.50.1010">
    <property type="entry name" value="5'-nuclease"/>
    <property type="match status" value="1"/>
</dbReference>
<sequence>MRTVGVQLANQDSYSVELANIYIAEIRFGIVRQIRDPDFAESLESGLAKLMIEFTGRVRPFGQDAADLCGCLPTPYRSITPDAMIPATGIVHGMPVPIRNISDFQALGVEIIDPWSEGAV</sequence>
<name>Q0G7V8_9HYPH</name>
<dbReference type="AlphaFoldDB" id="Q0G7V8"/>
<dbReference type="EMBL" id="AATP01000001">
    <property type="protein sequence ID" value="EAU42256.1"/>
    <property type="molecule type" value="Genomic_DNA"/>
</dbReference>
<protein>
    <submittedName>
        <fullName evidence="1">PIN (PilT N terminus) domain</fullName>
    </submittedName>
</protein>
<organism evidence="1 2">
    <name type="scientific">Fulvimarina pelagi HTCC2506</name>
    <dbReference type="NCBI Taxonomy" id="314231"/>
    <lineage>
        <taxon>Bacteria</taxon>
        <taxon>Pseudomonadati</taxon>
        <taxon>Pseudomonadota</taxon>
        <taxon>Alphaproteobacteria</taxon>
        <taxon>Hyphomicrobiales</taxon>
        <taxon>Aurantimonadaceae</taxon>
        <taxon>Fulvimarina</taxon>
    </lineage>
</organism>
<proteinExistence type="predicted"/>